<dbReference type="GO" id="GO:0051539">
    <property type="term" value="F:4 iron, 4 sulfur cluster binding"/>
    <property type="evidence" value="ECO:0007669"/>
    <property type="project" value="UniProtKB-KW"/>
</dbReference>
<proteinExistence type="predicted"/>
<keyword evidence="2" id="KW-0479">Metal-binding</keyword>
<evidence type="ECO:0000256" key="1">
    <source>
        <dbReference type="ARBA" id="ARBA00022485"/>
    </source>
</evidence>
<dbReference type="AlphaFoldDB" id="A0A644W7P4"/>
<dbReference type="InterPro" id="IPR009016">
    <property type="entry name" value="Fe_hydrogenase"/>
</dbReference>
<dbReference type="PROSITE" id="PS00198">
    <property type="entry name" value="4FE4S_FER_1"/>
    <property type="match status" value="1"/>
</dbReference>
<dbReference type="PROSITE" id="PS51379">
    <property type="entry name" value="4FE4S_FER_2"/>
    <property type="match status" value="2"/>
</dbReference>
<name>A0A644W7P4_9ZZZZ</name>
<evidence type="ECO:0000256" key="2">
    <source>
        <dbReference type="ARBA" id="ARBA00022723"/>
    </source>
</evidence>
<dbReference type="Gene3D" id="1.10.15.40">
    <property type="entry name" value="Electron transport complex subunit B, putative Fe-S cluster"/>
    <property type="match status" value="1"/>
</dbReference>
<dbReference type="InterPro" id="IPR007202">
    <property type="entry name" value="4Fe-4S_dom"/>
</dbReference>
<dbReference type="PANTHER" id="PTHR43560">
    <property type="entry name" value="ION-TRANSLOCATING OXIDOREDUCTASE COMPLEX SUBUNIT B"/>
    <property type="match status" value="1"/>
</dbReference>
<dbReference type="GO" id="GO:0046872">
    <property type="term" value="F:metal ion binding"/>
    <property type="evidence" value="ECO:0007669"/>
    <property type="project" value="UniProtKB-KW"/>
</dbReference>
<dbReference type="Pfam" id="PF02906">
    <property type="entry name" value="Fe_hyd_lg_C"/>
    <property type="match status" value="1"/>
</dbReference>
<keyword evidence="4" id="KW-0411">Iron-sulfur</keyword>
<evidence type="ECO:0000259" key="6">
    <source>
        <dbReference type="PROSITE" id="PS51656"/>
    </source>
</evidence>
<feature type="domain" description="4Fe-4S ferredoxin-type" evidence="5">
    <location>
        <begin position="37"/>
        <end position="66"/>
    </location>
</feature>
<reference evidence="7" key="1">
    <citation type="submission" date="2019-08" db="EMBL/GenBank/DDBJ databases">
        <authorList>
            <person name="Kucharzyk K."/>
            <person name="Murdoch R.W."/>
            <person name="Higgins S."/>
            <person name="Loffler F."/>
        </authorList>
    </citation>
    <scope>NUCLEOTIDE SEQUENCE</scope>
</reference>
<dbReference type="Gene3D" id="3.40.950.10">
    <property type="entry name" value="Fe-only Hydrogenase (Larger Subunit), Chain L, domain 3"/>
    <property type="match status" value="1"/>
</dbReference>
<dbReference type="EMBL" id="VSSQ01000676">
    <property type="protein sequence ID" value="MPL99598.1"/>
    <property type="molecule type" value="Genomic_DNA"/>
</dbReference>
<dbReference type="Pfam" id="PF04060">
    <property type="entry name" value="FeS"/>
    <property type="match status" value="1"/>
</dbReference>
<feature type="domain" description="4Fe-4S ferredoxin-type" evidence="5">
    <location>
        <begin position="8"/>
        <end position="36"/>
    </location>
</feature>
<keyword evidence="3" id="KW-0408">Iron</keyword>
<dbReference type="InterPro" id="IPR004108">
    <property type="entry name" value="Fe_hydrogenase_lsu_C"/>
</dbReference>
<dbReference type="InterPro" id="IPR050395">
    <property type="entry name" value="4Fe4S_Ferredoxin_RnfB"/>
</dbReference>
<evidence type="ECO:0000259" key="5">
    <source>
        <dbReference type="PROSITE" id="PS51379"/>
    </source>
</evidence>
<evidence type="ECO:0000256" key="3">
    <source>
        <dbReference type="ARBA" id="ARBA00023004"/>
    </source>
</evidence>
<dbReference type="Pfam" id="PF13237">
    <property type="entry name" value="Fer4_10"/>
    <property type="match status" value="1"/>
</dbReference>
<comment type="caution">
    <text evidence="7">The sequence shown here is derived from an EMBL/GenBank/DDBJ whole genome shotgun (WGS) entry which is preliminary data.</text>
</comment>
<dbReference type="SUPFAM" id="SSF54862">
    <property type="entry name" value="4Fe-4S ferredoxins"/>
    <property type="match status" value="1"/>
</dbReference>
<dbReference type="InterPro" id="IPR017900">
    <property type="entry name" value="4Fe4S_Fe_S_CS"/>
</dbReference>
<accession>A0A644W7P4</accession>
<dbReference type="PROSITE" id="PS51656">
    <property type="entry name" value="4FE4S"/>
    <property type="match status" value="1"/>
</dbReference>
<dbReference type="SUPFAM" id="SSF53920">
    <property type="entry name" value="Fe-only hydrogenase"/>
    <property type="match status" value="1"/>
</dbReference>
<keyword evidence="1" id="KW-0004">4Fe-4S</keyword>
<protein>
    <submittedName>
        <fullName evidence="7">Electron transport complex subunit RsxB</fullName>
    </submittedName>
</protein>
<evidence type="ECO:0000313" key="7">
    <source>
        <dbReference type="EMBL" id="MPL99598.1"/>
    </source>
</evidence>
<gene>
    <name evidence="7" type="primary">rsxB_45</name>
    <name evidence="7" type="ORF">SDC9_45816</name>
</gene>
<feature type="domain" description="4Fe-4S" evidence="6">
    <location>
        <begin position="370"/>
        <end position="429"/>
    </location>
</feature>
<dbReference type="PANTHER" id="PTHR43560:SF1">
    <property type="entry name" value="ION-TRANSLOCATING OXIDOREDUCTASE COMPLEX SUBUNIT B"/>
    <property type="match status" value="1"/>
</dbReference>
<evidence type="ECO:0000256" key="4">
    <source>
        <dbReference type="ARBA" id="ARBA00023014"/>
    </source>
</evidence>
<dbReference type="InterPro" id="IPR017896">
    <property type="entry name" value="4Fe4S_Fe-S-bd"/>
</dbReference>
<organism evidence="7">
    <name type="scientific">bioreactor metagenome</name>
    <dbReference type="NCBI Taxonomy" id="1076179"/>
    <lineage>
        <taxon>unclassified sequences</taxon>
        <taxon>metagenomes</taxon>
        <taxon>ecological metagenomes</taxon>
    </lineage>
</organism>
<sequence length="445" mass="49004">MSTQIFHHALYIVEPACKGCTHCMKRCPTQAIRIAKGKARIDNDLCIECGQCMAVCPNNAIAIEQDSLSQLQAYTTRVAIIPAVFFAQFDDSVTLGHITGALYALGFTHLYLAETGVDILTVLEAEDQGAGRPLISNFCPSVQRLIQVRFPLLVDNLSTLRSPAQVTAMFARSELPGLSDGLGIFYFSPCAAKIAQFKTEGSEEHRLFDGIINFDTAYNLVCTHLAKHKGEMQEGKSSFSFPVCTRKALRWSLVKGQSSHHSGRCLAVDEMHNVIEFLEILEDEQDTNLQFLELDACAEGCVGGILTVRNRFLATERLRHWSSTVPKQLDQDLCERILKQKKAFEKNLNLEPVLPLQVLGLDTDHAKALQKLRKAERILAALPLIDCGLCGSPSCKALAEDIAKSKASIRQCAVLKLKSAKDLNSLARIWGERSTAADGLQDDQA</sequence>
<dbReference type="Gene3D" id="3.30.70.20">
    <property type="match status" value="1"/>
</dbReference>